<dbReference type="AlphaFoldDB" id="A0A7X5F2Q5"/>
<organism evidence="1 2">
    <name type="scientific">Pannonibacter tanglangensis</name>
    <dbReference type="NCBI Taxonomy" id="2750084"/>
    <lineage>
        <taxon>Bacteria</taxon>
        <taxon>Pseudomonadati</taxon>
        <taxon>Pseudomonadota</taxon>
        <taxon>Alphaproteobacteria</taxon>
        <taxon>Hyphomicrobiales</taxon>
        <taxon>Stappiaceae</taxon>
        <taxon>Pannonibacter</taxon>
    </lineage>
</organism>
<evidence type="ECO:0000313" key="1">
    <source>
        <dbReference type="EMBL" id="NBN78671.1"/>
    </source>
</evidence>
<sequence>MSDPFETYVLAPDGPATNAAAVTPSDSADLAVFSRALWVGQAGDLVVTMLGGQTVTLAGASGLLPVRVRRVRATGTTAAAIVALW</sequence>
<reference evidence="2" key="1">
    <citation type="submission" date="2020-01" db="EMBL/GenBank/DDBJ databases">
        <authorList>
            <person name="Fang Y."/>
            <person name="Sun R."/>
            <person name="Nie L."/>
            <person name="He J."/>
            <person name="Hao L."/>
            <person name="Wang L."/>
            <person name="Su S."/>
            <person name="Lv E."/>
            <person name="Zhang Z."/>
            <person name="Xie R."/>
            <person name="Liu H."/>
        </authorList>
    </citation>
    <scope>NUCLEOTIDE SEQUENCE [LARGE SCALE GENOMIC DNA]</scope>
    <source>
        <strain evidence="2">XCT-53</strain>
    </source>
</reference>
<evidence type="ECO:0000313" key="2">
    <source>
        <dbReference type="Proteomes" id="UP000586722"/>
    </source>
</evidence>
<proteinExistence type="predicted"/>
<dbReference type="Proteomes" id="UP000586722">
    <property type="component" value="Unassembled WGS sequence"/>
</dbReference>
<dbReference type="RefSeq" id="WP_161708584.1">
    <property type="nucleotide sequence ID" value="NZ_JAABLQ010000001.1"/>
</dbReference>
<protein>
    <submittedName>
        <fullName evidence="1">Uncharacterized protein</fullName>
    </submittedName>
</protein>
<gene>
    <name evidence="1" type="ORF">GWI72_10375</name>
</gene>
<accession>A0A7X5F2Q5</accession>
<name>A0A7X5F2Q5_9HYPH</name>
<comment type="caution">
    <text evidence="1">The sequence shown here is derived from an EMBL/GenBank/DDBJ whole genome shotgun (WGS) entry which is preliminary data.</text>
</comment>
<dbReference type="EMBL" id="JAABLQ010000001">
    <property type="protein sequence ID" value="NBN78671.1"/>
    <property type="molecule type" value="Genomic_DNA"/>
</dbReference>
<keyword evidence="2" id="KW-1185">Reference proteome</keyword>